<reference evidence="1 2" key="1">
    <citation type="submission" date="2018-08" db="EMBL/GenBank/DDBJ databases">
        <title>Chryseobacterium nematophagum: a novel matrix digesting pathogen of nematodes.</title>
        <authorList>
            <person name="Page A."/>
            <person name="Roberts M."/>
            <person name="Felix M.-A."/>
            <person name="Weir W."/>
        </authorList>
    </citation>
    <scope>NUCLEOTIDE SEQUENCE [LARGE SCALE GENOMIC DNA]</scope>
    <source>
        <strain evidence="1 2">JUb129</strain>
    </source>
</reference>
<dbReference type="PROSITE" id="PS51257">
    <property type="entry name" value="PROKAR_LIPOPROTEIN"/>
    <property type="match status" value="1"/>
</dbReference>
<evidence type="ECO:0000313" key="1">
    <source>
        <dbReference type="EMBL" id="RNA62055.1"/>
    </source>
</evidence>
<name>A0A3M7TEV9_9FLAO</name>
<dbReference type="OrthoDB" id="9976113at2"/>
<comment type="caution">
    <text evidence="1">The sequence shown here is derived from an EMBL/GenBank/DDBJ whole genome shotgun (WGS) entry which is preliminary data.</text>
</comment>
<dbReference type="RefSeq" id="WP_122636149.1">
    <property type="nucleotide sequence ID" value="NZ_QWIU01000002.1"/>
</dbReference>
<proteinExistence type="predicted"/>
<dbReference type="AlphaFoldDB" id="A0A3M7TEV9"/>
<dbReference type="EMBL" id="QWIU01000002">
    <property type="protein sequence ID" value="RNA62055.1"/>
    <property type="molecule type" value="Genomic_DNA"/>
</dbReference>
<gene>
    <name evidence="1" type="ORF">D1631_08960</name>
</gene>
<dbReference type="Proteomes" id="UP000278775">
    <property type="component" value="Unassembled WGS sequence"/>
</dbReference>
<evidence type="ECO:0000313" key="2">
    <source>
        <dbReference type="Proteomes" id="UP000278775"/>
    </source>
</evidence>
<protein>
    <submittedName>
        <fullName evidence="1">Uncharacterized protein</fullName>
    </submittedName>
</protein>
<organism evidence="1 2">
    <name type="scientific">Chryseobacterium nematophagum</name>
    <dbReference type="NCBI Taxonomy" id="2305228"/>
    <lineage>
        <taxon>Bacteria</taxon>
        <taxon>Pseudomonadati</taxon>
        <taxon>Bacteroidota</taxon>
        <taxon>Flavobacteriia</taxon>
        <taxon>Flavobacteriales</taxon>
        <taxon>Weeksellaceae</taxon>
        <taxon>Chryseobacterium group</taxon>
        <taxon>Chryseobacterium</taxon>
    </lineage>
</organism>
<sequence>MVVNNLKKIVLILIIFLLSSCKKEKVILDGSKMTQTLEQKIYDKADLFIDSANCRNNKVIAIRYQQYNKKEFIQISAQDVFITDSLFMLRENKGHVIAIYNKEFFEKVLKYNNENNKKIVEEKSYLDLYKANHTATRIPCFYMYELINGKLVQIPKNSYYYNNLFSNPPMFEITPPLTPARVYRGADK</sequence>
<accession>A0A3M7TEV9</accession>